<evidence type="ECO:0000256" key="1">
    <source>
        <dbReference type="SAM" id="MobiDB-lite"/>
    </source>
</evidence>
<sequence length="100" mass="11515">MYQVYAILDLQRSANIRSCTSSHAASSSTQWQASNDMSRTSQCFEKRRMQDQDSSPPGDGNGKRRRKERSKSNDYELGRQLACPFYKYDPRNILSIRTQG</sequence>
<dbReference type="Proteomes" id="UP001590950">
    <property type="component" value="Unassembled WGS sequence"/>
</dbReference>
<feature type="compositionally biased region" description="Low complexity" evidence="1">
    <location>
        <begin position="21"/>
        <end position="34"/>
    </location>
</feature>
<accession>A0ABR4A580</accession>
<evidence type="ECO:0000313" key="2">
    <source>
        <dbReference type="EMBL" id="KAL2040511.1"/>
    </source>
</evidence>
<reference evidence="2 3" key="1">
    <citation type="submission" date="2024-09" db="EMBL/GenBank/DDBJ databases">
        <title>Rethinking Asexuality: The Enigmatic Case of Functional Sexual Genes in Lepraria (Stereocaulaceae).</title>
        <authorList>
            <person name="Doellman M."/>
            <person name="Sun Y."/>
            <person name="Barcenas-Pena A."/>
            <person name="Lumbsch H.T."/>
            <person name="Grewe F."/>
        </authorList>
    </citation>
    <scope>NUCLEOTIDE SEQUENCE [LARGE SCALE GENOMIC DNA]</scope>
    <source>
        <strain evidence="2 3">Mercado 3170</strain>
    </source>
</reference>
<comment type="caution">
    <text evidence="2">The sequence shown here is derived from an EMBL/GenBank/DDBJ whole genome shotgun (WGS) entry which is preliminary data.</text>
</comment>
<feature type="region of interest" description="Disordered" evidence="1">
    <location>
        <begin position="21"/>
        <end position="76"/>
    </location>
</feature>
<keyword evidence="3" id="KW-1185">Reference proteome</keyword>
<protein>
    <submittedName>
        <fullName evidence="2">Uncharacterized protein</fullName>
    </submittedName>
</protein>
<dbReference type="EMBL" id="JBEFKJ010000020">
    <property type="protein sequence ID" value="KAL2040511.1"/>
    <property type="molecule type" value="Genomic_DNA"/>
</dbReference>
<organism evidence="2 3">
    <name type="scientific">Stereocaulon virgatum</name>
    <dbReference type="NCBI Taxonomy" id="373712"/>
    <lineage>
        <taxon>Eukaryota</taxon>
        <taxon>Fungi</taxon>
        <taxon>Dikarya</taxon>
        <taxon>Ascomycota</taxon>
        <taxon>Pezizomycotina</taxon>
        <taxon>Lecanoromycetes</taxon>
        <taxon>OSLEUM clade</taxon>
        <taxon>Lecanoromycetidae</taxon>
        <taxon>Lecanorales</taxon>
        <taxon>Lecanorineae</taxon>
        <taxon>Stereocaulaceae</taxon>
        <taxon>Stereocaulon</taxon>
    </lineage>
</organism>
<name>A0ABR4A580_9LECA</name>
<evidence type="ECO:0000313" key="3">
    <source>
        <dbReference type="Proteomes" id="UP001590950"/>
    </source>
</evidence>
<proteinExistence type="predicted"/>
<gene>
    <name evidence="2" type="ORF">N7G274_006490</name>
</gene>